<dbReference type="EMBL" id="CP076022">
    <property type="protein sequence ID" value="QWC10480.1"/>
    <property type="molecule type" value="Genomic_DNA"/>
</dbReference>
<dbReference type="GO" id="GO:0005576">
    <property type="term" value="C:extracellular region"/>
    <property type="evidence" value="ECO:0007669"/>
    <property type="project" value="UniProtKB-SubCell"/>
</dbReference>
<evidence type="ECO:0000256" key="5">
    <source>
        <dbReference type="RuleBase" id="RU362066"/>
    </source>
</evidence>
<reference evidence="8 9" key="1">
    <citation type="submission" date="2021-05" db="EMBL/GenBank/DDBJ databases">
        <title>Novel species in genus Arthrobacter.</title>
        <authorList>
            <person name="Zhang G."/>
        </authorList>
    </citation>
    <scope>NUCLEOTIDE SEQUENCE [LARGE SCALE GENOMIC DNA]</scope>
    <source>
        <strain evidence="9">zg-ZUI227</strain>
    </source>
</reference>
<sequence>MALGIDGLISGIDTTAMIKELMTIEARPQVLLKQKVAQNQNFVTGLQNLNTKIASLTEAAGKVAKPAGTDLYSAVSSSDKVTAVTKAGAAAGSLDITVNKLATAQVSLSAAMAAWPNGDALSISKDGTITELDTAGKSLDEVISTVNKANLGVTAVKISAGSVDGVAQYRMQFTATATGEAGAFTVAQNGADLGSIRTAQDAELTLWAGVAGAETKITSATNTFADLMPGVDITVGTVSATPVTIAVSRDDKAISDVAAGLVTGLADVFAYINKNSAVTVSTSDGTTKATGGAFTGDSAIRALKAAIMTAATSPVDGKSPSEIGIVITKDGTVEFDAEKFAAAMTADPVKTQATLQTIAGRVEAAGKTASDKYDGSITQRITGQESTVKALNSQIEEWDRRLASRESTLKMVWTNLEVKLSALQSQQDWLTGQLNSLSSSSSSKN</sequence>
<dbReference type="Pfam" id="PF07195">
    <property type="entry name" value="FliD_C"/>
    <property type="match status" value="1"/>
</dbReference>
<evidence type="ECO:0000256" key="2">
    <source>
        <dbReference type="ARBA" id="ARBA00011255"/>
    </source>
</evidence>
<dbReference type="GO" id="GO:0009424">
    <property type="term" value="C:bacterial-type flagellum hook"/>
    <property type="evidence" value="ECO:0007669"/>
    <property type="project" value="UniProtKB-UniRule"/>
</dbReference>
<keyword evidence="8" id="KW-0282">Flagellum</keyword>
<feature type="domain" description="Flagellar hook-associated protein 2 N-terminal" evidence="6">
    <location>
        <begin position="10"/>
        <end position="105"/>
    </location>
</feature>
<evidence type="ECO:0000256" key="4">
    <source>
        <dbReference type="ARBA" id="ARBA00023143"/>
    </source>
</evidence>
<name>A0A975M5T4_9MICC</name>
<dbReference type="AlphaFoldDB" id="A0A975M5T4"/>
<proteinExistence type="inferred from homology"/>
<keyword evidence="8" id="KW-0966">Cell projection</keyword>
<protein>
    <recommendedName>
        <fullName evidence="5">Flagellar hook-associated protein 2</fullName>
        <shortName evidence="5">HAP2</shortName>
    </recommendedName>
    <alternativeName>
        <fullName evidence="5">Flagellar cap protein</fullName>
    </alternativeName>
</protein>
<dbReference type="InterPro" id="IPR003481">
    <property type="entry name" value="FliD_N"/>
</dbReference>
<gene>
    <name evidence="8" type="primary">fliD</name>
    <name evidence="8" type="ORF">KKR91_02175</name>
</gene>
<comment type="function">
    <text evidence="5">Required for morphogenesis and for the elongation of the flagellar filament by facilitating polymerization of the flagellin monomers at the tip of growing filament. Forms a capping structure, which prevents flagellin subunits (transported through the central channel of the flagellum) from leaking out without polymerization at the distal end.</text>
</comment>
<comment type="subunit">
    <text evidence="2 5">Homopentamer.</text>
</comment>
<dbReference type="GO" id="GO:0071973">
    <property type="term" value="P:bacterial-type flagellum-dependent cell motility"/>
    <property type="evidence" value="ECO:0007669"/>
    <property type="project" value="TreeGrafter"/>
</dbReference>
<dbReference type="KEGG" id="ajg:KKR91_02175"/>
<dbReference type="PANTHER" id="PTHR30288:SF0">
    <property type="entry name" value="FLAGELLAR HOOK-ASSOCIATED PROTEIN 2"/>
    <property type="match status" value="1"/>
</dbReference>
<comment type="subcellular location">
    <subcellularLocation>
        <location evidence="5">Secreted</location>
    </subcellularLocation>
    <subcellularLocation>
        <location evidence="5">Bacterial flagellum</location>
    </subcellularLocation>
</comment>
<evidence type="ECO:0000259" key="7">
    <source>
        <dbReference type="Pfam" id="PF07195"/>
    </source>
</evidence>
<keyword evidence="5" id="KW-0964">Secreted</keyword>
<feature type="domain" description="Flagellar hook-associated protein 2 C-terminal" evidence="7">
    <location>
        <begin position="199"/>
        <end position="424"/>
    </location>
</feature>
<dbReference type="Proteomes" id="UP000676885">
    <property type="component" value="Chromosome"/>
</dbReference>
<keyword evidence="9" id="KW-1185">Reference proteome</keyword>
<comment type="similarity">
    <text evidence="1 5">Belongs to the FliD family.</text>
</comment>
<keyword evidence="8" id="KW-0969">Cilium</keyword>
<evidence type="ECO:0000259" key="6">
    <source>
        <dbReference type="Pfam" id="PF02465"/>
    </source>
</evidence>
<evidence type="ECO:0000313" key="9">
    <source>
        <dbReference type="Proteomes" id="UP000676885"/>
    </source>
</evidence>
<dbReference type="PANTHER" id="PTHR30288">
    <property type="entry name" value="FLAGELLAR CAP/ASSEMBLY PROTEIN FLID"/>
    <property type="match status" value="1"/>
</dbReference>
<dbReference type="Pfam" id="PF02465">
    <property type="entry name" value="FliD_N"/>
    <property type="match status" value="1"/>
</dbReference>
<dbReference type="GO" id="GO:0007155">
    <property type="term" value="P:cell adhesion"/>
    <property type="evidence" value="ECO:0007669"/>
    <property type="project" value="InterPro"/>
</dbReference>
<dbReference type="InterPro" id="IPR010809">
    <property type="entry name" value="FliD_C"/>
</dbReference>
<evidence type="ECO:0000256" key="1">
    <source>
        <dbReference type="ARBA" id="ARBA00009764"/>
    </source>
</evidence>
<dbReference type="InterPro" id="IPR040026">
    <property type="entry name" value="FliD"/>
</dbReference>
<evidence type="ECO:0000256" key="3">
    <source>
        <dbReference type="ARBA" id="ARBA00023054"/>
    </source>
</evidence>
<dbReference type="RefSeq" id="WP_210231840.1">
    <property type="nucleotide sequence ID" value="NZ_CP076022.1"/>
</dbReference>
<dbReference type="GO" id="GO:0009421">
    <property type="term" value="C:bacterial-type flagellum filament cap"/>
    <property type="evidence" value="ECO:0007669"/>
    <property type="project" value="InterPro"/>
</dbReference>
<keyword evidence="4 5" id="KW-0975">Bacterial flagellum</keyword>
<evidence type="ECO:0000313" key="8">
    <source>
        <dbReference type="EMBL" id="QWC10480.1"/>
    </source>
</evidence>
<accession>A0A975M5T4</accession>
<organism evidence="8 9">
    <name type="scientific">Arthrobacter jiangjiafuii</name>
    <dbReference type="NCBI Taxonomy" id="2817475"/>
    <lineage>
        <taxon>Bacteria</taxon>
        <taxon>Bacillati</taxon>
        <taxon>Actinomycetota</taxon>
        <taxon>Actinomycetes</taxon>
        <taxon>Micrococcales</taxon>
        <taxon>Micrococcaceae</taxon>
        <taxon>Arthrobacter</taxon>
    </lineage>
</organism>
<keyword evidence="3 5" id="KW-0175">Coiled coil</keyword>
<feature type="coiled-coil region" evidence="5">
    <location>
        <begin position="381"/>
        <end position="408"/>
    </location>
</feature>